<comment type="caution">
    <text evidence="1">The sequence shown here is derived from an EMBL/GenBank/DDBJ whole genome shotgun (WGS) entry which is preliminary data.</text>
</comment>
<dbReference type="AlphaFoldDB" id="A0A2T4VWE0"/>
<accession>A0A2T4VWE0</accession>
<evidence type="ECO:0000313" key="1">
    <source>
        <dbReference type="EMBL" id="PTL86101.1"/>
    </source>
</evidence>
<sequence>MPNALFTKRSFAGGEYSPQIIQSRSDLELHARGLSQCFNMISLQDGSIVRRPPLRLYGNIKLPLQARRVISFALGDDKTALFVFGKKQMMFILVIGLRSPEVIKSYATPYNFHEAEQLYIARMGGDLFLVILCKIYR</sequence>
<dbReference type="EMBL" id="PSQJ01000010">
    <property type="protein sequence ID" value="PTL86101.1"/>
    <property type="molecule type" value="Genomic_DNA"/>
</dbReference>
<protein>
    <submittedName>
        <fullName evidence="1">Uncharacterized protein</fullName>
    </submittedName>
</protein>
<name>A0A2T4VWE0_9HYPH</name>
<proteinExistence type="predicted"/>
<reference evidence="2" key="1">
    <citation type="submission" date="2018-02" db="EMBL/GenBank/DDBJ databases">
        <title>Genome sequence of Candidatus Liberibacter europaeus.</title>
        <authorList>
            <person name="Frampton R.A."/>
            <person name="Thompson S.M."/>
            <person name="David C."/>
            <person name="Addison S.M."/>
            <person name="Smith G.R."/>
        </authorList>
    </citation>
    <scope>NUCLEOTIDE SEQUENCE [LARGE SCALE GENOMIC DNA]</scope>
</reference>
<organism evidence="1 2">
    <name type="scientific">Candidatus Liberibacter europaeus</name>
    <dbReference type="NCBI Taxonomy" id="744859"/>
    <lineage>
        <taxon>Bacteria</taxon>
        <taxon>Pseudomonadati</taxon>
        <taxon>Pseudomonadota</taxon>
        <taxon>Alphaproteobacteria</taxon>
        <taxon>Hyphomicrobiales</taxon>
        <taxon>Rhizobiaceae</taxon>
        <taxon>Liberibacter</taxon>
    </lineage>
</organism>
<evidence type="ECO:0000313" key="2">
    <source>
        <dbReference type="Proteomes" id="UP000240811"/>
    </source>
</evidence>
<gene>
    <name evidence="1" type="ORF">C4617_05490</name>
</gene>
<dbReference type="Proteomes" id="UP000240811">
    <property type="component" value="Unassembled WGS sequence"/>
</dbReference>